<comment type="function">
    <text evidence="4">Non catalytic subunit of RNase H2, an endonuclease that specifically degrades the RNA of RNA:DNA hybrids. Participates in DNA replication, possibly by mediating the removal of lagging-strand Okazaki fragment RNA primers during DNA replication. Mediates the excision of single ribonucleotides from DNA:RNA duplexes.</text>
</comment>
<keyword evidence="3" id="KW-0539">Nucleus</keyword>
<keyword evidence="9" id="KW-1185">Reference proteome</keyword>
<evidence type="ECO:0000259" key="6">
    <source>
        <dbReference type="Pfam" id="PF09468"/>
    </source>
</evidence>
<gene>
    <name evidence="8" type="ORF">MCHLO_00361</name>
</gene>
<comment type="subcellular location">
    <subcellularLocation>
        <location evidence="1">Nucleus</location>
    </subcellularLocation>
</comment>
<dbReference type="Gene3D" id="1.10.20.120">
    <property type="match status" value="1"/>
</dbReference>
<feature type="domain" description="Ribonuclease H2 subunit B wHTH" evidence="6">
    <location>
        <begin position="74"/>
        <end position="221"/>
    </location>
</feature>
<evidence type="ECO:0000256" key="2">
    <source>
        <dbReference type="ARBA" id="ARBA00019062"/>
    </source>
</evidence>
<dbReference type="Pfam" id="PF17745">
    <property type="entry name" value="Ydr279_N"/>
    <property type="match status" value="1"/>
</dbReference>
<dbReference type="Proteomes" id="UP000815677">
    <property type="component" value="Unassembled WGS sequence"/>
</dbReference>
<name>A0ABQ0KWQ3_MYCCL</name>
<evidence type="ECO:0000313" key="9">
    <source>
        <dbReference type="Proteomes" id="UP000815677"/>
    </source>
</evidence>
<dbReference type="Gene3D" id="2.20.25.530">
    <property type="match status" value="1"/>
</dbReference>
<evidence type="ECO:0000256" key="5">
    <source>
        <dbReference type="ARBA" id="ARBA00033464"/>
    </source>
</evidence>
<reference evidence="8" key="1">
    <citation type="submission" date="2014-09" db="EMBL/GenBank/DDBJ databases">
        <title>Genome sequence of the luminous mushroom Mycena chlorophos for searching fungal bioluminescence genes.</title>
        <authorList>
            <person name="Tanaka Y."/>
            <person name="Kasuga D."/>
            <person name="Oba Y."/>
            <person name="Hase S."/>
            <person name="Sato K."/>
            <person name="Oba Y."/>
            <person name="Sakakibara Y."/>
        </authorList>
    </citation>
    <scope>NUCLEOTIDE SEQUENCE</scope>
</reference>
<feature type="domain" description="Rnh202 triple barrel" evidence="7">
    <location>
        <begin position="6"/>
        <end position="71"/>
    </location>
</feature>
<dbReference type="EMBL" id="DF838163">
    <property type="protein sequence ID" value="GAT42652.1"/>
    <property type="molecule type" value="Genomic_DNA"/>
</dbReference>
<dbReference type="PANTHER" id="PTHR13383">
    <property type="entry name" value="RIBONUCLEASE H2 SUBUNIT B"/>
    <property type="match status" value="1"/>
</dbReference>
<evidence type="ECO:0000256" key="1">
    <source>
        <dbReference type="ARBA" id="ARBA00004123"/>
    </source>
</evidence>
<organism evidence="8 9">
    <name type="scientific">Mycena chlorophos</name>
    <name type="common">Agaric fungus</name>
    <name type="synonym">Agaricus chlorophos</name>
    <dbReference type="NCBI Taxonomy" id="658473"/>
    <lineage>
        <taxon>Eukaryota</taxon>
        <taxon>Fungi</taxon>
        <taxon>Dikarya</taxon>
        <taxon>Basidiomycota</taxon>
        <taxon>Agaricomycotina</taxon>
        <taxon>Agaricomycetes</taxon>
        <taxon>Agaricomycetidae</taxon>
        <taxon>Agaricales</taxon>
        <taxon>Marasmiineae</taxon>
        <taxon>Mycenaceae</taxon>
        <taxon>Mycena</taxon>
    </lineage>
</organism>
<dbReference type="CDD" id="cd09270">
    <property type="entry name" value="RNase_H2-B"/>
    <property type="match status" value="1"/>
</dbReference>
<evidence type="ECO:0000259" key="7">
    <source>
        <dbReference type="Pfam" id="PF17745"/>
    </source>
</evidence>
<protein>
    <recommendedName>
        <fullName evidence="2">Ribonuclease H2 subunit B</fullName>
    </recommendedName>
    <alternativeName>
        <fullName evidence="5">Ribonuclease HI subunit B</fullName>
    </alternativeName>
</protein>
<evidence type="ECO:0000313" key="8">
    <source>
        <dbReference type="EMBL" id="GAT42652.1"/>
    </source>
</evidence>
<sequence>MTHVAVLPDATPLNSTRFLRLLHPRTELPTLFLATDDILEVQSVSPANSRSWFIEQEVVSDGKLLVFTPVDPAFLLLPILQSVYPENATGMFRPADEIFEDAATNLDKPSSDASKSITKEDVLYFTSMQCCRRALRCICDVKEITEDIIVYRFSREKVVQYLQKKVVRLATPETMEMSRTLVRNLAKDGLLEDGTEELLQLGRVRAACDLLGQYIPPATRGALVAAYDFSSLDTYLKSLDDEKEALVVQKTTKAKTAPALTDNKKRKDTSTGVEKLKKAKTTGMAKLSTFFAKKA</sequence>
<dbReference type="PANTHER" id="PTHR13383:SF11">
    <property type="entry name" value="RIBONUCLEASE H2 SUBUNIT B"/>
    <property type="match status" value="1"/>
</dbReference>
<evidence type="ECO:0000256" key="3">
    <source>
        <dbReference type="ARBA" id="ARBA00023242"/>
    </source>
</evidence>
<dbReference type="InterPro" id="IPR019024">
    <property type="entry name" value="RNase_H2_suB_wHTH"/>
</dbReference>
<dbReference type="Pfam" id="PF09468">
    <property type="entry name" value="RNase_H2-Ydr279"/>
    <property type="match status" value="1"/>
</dbReference>
<proteinExistence type="predicted"/>
<dbReference type="InterPro" id="IPR040456">
    <property type="entry name" value="RNase_H2_suB"/>
</dbReference>
<accession>A0ABQ0KWQ3</accession>
<evidence type="ECO:0000256" key="4">
    <source>
        <dbReference type="ARBA" id="ARBA00024778"/>
    </source>
</evidence>
<dbReference type="InterPro" id="IPR041195">
    <property type="entry name" value="Rnh202_N"/>
</dbReference>